<evidence type="ECO:0000313" key="1">
    <source>
        <dbReference type="EMBL" id="MEM5290177.1"/>
    </source>
</evidence>
<evidence type="ECO:0000313" key="2">
    <source>
        <dbReference type="Proteomes" id="UP001494588"/>
    </source>
</evidence>
<dbReference type="RefSeq" id="WP_201651763.1">
    <property type="nucleotide sequence ID" value="NZ_CAJHCS010000014.1"/>
</dbReference>
<organism evidence="1 2">
    <name type="scientific">Paraburkholderia sabiae</name>
    <dbReference type="NCBI Taxonomy" id="273251"/>
    <lineage>
        <taxon>Bacteria</taxon>
        <taxon>Pseudomonadati</taxon>
        <taxon>Pseudomonadota</taxon>
        <taxon>Betaproteobacteria</taxon>
        <taxon>Burkholderiales</taxon>
        <taxon>Burkholderiaceae</taxon>
        <taxon>Paraburkholderia</taxon>
    </lineage>
</organism>
<proteinExistence type="predicted"/>
<name>A0ABU9QL75_9BURK</name>
<accession>A0ABU9QL75</accession>
<evidence type="ECO:0008006" key="3">
    <source>
        <dbReference type="Google" id="ProtNLM"/>
    </source>
</evidence>
<comment type="caution">
    <text evidence="1">The sequence shown here is derived from an EMBL/GenBank/DDBJ whole genome shotgun (WGS) entry which is preliminary data.</text>
</comment>
<reference evidence="1 2" key="1">
    <citation type="submission" date="2024-01" db="EMBL/GenBank/DDBJ databases">
        <title>The diversity of rhizobia nodulating Mimosa spp. in eleven states of Brazil covering several biomes is determined by host plant, location, and edaphic factors.</title>
        <authorList>
            <person name="Rouws L."/>
            <person name="Barauna A."/>
            <person name="Beukes C."/>
            <person name="De Faria S.M."/>
            <person name="Gross E."/>
            <person name="Dos Reis Junior F.B."/>
            <person name="Simon M."/>
            <person name="Maluk M."/>
            <person name="Odee D.W."/>
            <person name="Kenicer G."/>
            <person name="Young J.P.W."/>
            <person name="Reis V.M."/>
            <person name="Zilli J."/>
            <person name="James E.K."/>
        </authorList>
    </citation>
    <scope>NUCLEOTIDE SEQUENCE [LARGE SCALE GENOMIC DNA]</scope>
    <source>
        <strain evidence="1 2">JPY77</strain>
    </source>
</reference>
<protein>
    <recommendedName>
        <fullName evidence="3">Uracil DNA glycosylase superfamily protein</fullName>
    </recommendedName>
</protein>
<keyword evidence="2" id="KW-1185">Reference proteome</keyword>
<gene>
    <name evidence="1" type="ORF">V4C55_31075</name>
</gene>
<dbReference type="Proteomes" id="UP001494588">
    <property type="component" value="Unassembled WGS sequence"/>
</dbReference>
<dbReference type="EMBL" id="JAZHGC010000033">
    <property type="protein sequence ID" value="MEM5290177.1"/>
    <property type="molecule type" value="Genomic_DNA"/>
</dbReference>
<sequence length="193" mass="22021">MNQLAALENQLESLIGRPTDLRPFVCDGSPLDSEVFIVGLNPASAMVEDFWDFWEPGIGFDKPRWFDAYKAERQRRPLKPGRTRRRLVSPSRGVIEWINASLGPVKALETNIYSAATEEYRDLAQHRRLTAPFDFLLEAIRPRVIVVHGADAISHIRQKRLSAHIIEVKHFSRGWSERAARDLGLQVRAILGR</sequence>